<dbReference type="Pfam" id="PF13439">
    <property type="entry name" value="Glyco_transf_4"/>
    <property type="match status" value="1"/>
</dbReference>
<dbReference type="GO" id="GO:0016757">
    <property type="term" value="F:glycosyltransferase activity"/>
    <property type="evidence" value="ECO:0007669"/>
    <property type="project" value="InterPro"/>
</dbReference>
<dbReference type="RefSeq" id="WP_106660645.1">
    <property type="nucleotide sequence ID" value="NZ_PJEO01000052.1"/>
</dbReference>
<evidence type="ECO:0000313" key="3">
    <source>
        <dbReference type="EMBL" id="PKQ44065.1"/>
    </source>
</evidence>
<dbReference type="Pfam" id="PF00534">
    <property type="entry name" value="Glycos_transf_1"/>
    <property type="match status" value="1"/>
</dbReference>
<sequence length="365" mass="41100">MNNKKKKIGFVIGSLSSGGAERVISTLSNELINKYDIVIITFVKDDPFYSLNEKIKVIACKETISTPTSIFQSLRLNLELLKGVSKVIKTEKIDIIIGFITSANIVATLAAKLNKIPSIISERNNPMITDVPKFWVLMRHLVYPKADKLILQTEGVKKFYKDRIKSNKIVILPNPISKDLSSLRDDKVKKENIILTVGRLDKNKCHDLIINAFKGVKSNDWKLLIVGVGPMENNLKELIKISNLQDSVKLLGKVKDIHKYYNSAGVFVFASRTEGFPNALLEAMYFGMPTISTDCNFGPSEIIENGKNGYLIPVGDQEMLEKRLKTLIDNEQLRVKFSKNAKLATERFHSDTVVKKWEEVISSLI</sequence>
<dbReference type="Proteomes" id="UP000233435">
    <property type="component" value="Unassembled WGS sequence"/>
</dbReference>
<name>A0A2N3HGI1_9FLAO</name>
<evidence type="ECO:0008006" key="5">
    <source>
        <dbReference type="Google" id="ProtNLM"/>
    </source>
</evidence>
<evidence type="ECO:0000259" key="2">
    <source>
        <dbReference type="Pfam" id="PF13439"/>
    </source>
</evidence>
<dbReference type="OrthoDB" id="9801609at2"/>
<feature type="domain" description="Glycosyl transferase family 1" evidence="1">
    <location>
        <begin position="187"/>
        <end position="342"/>
    </location>
</feature>
<reference evidence="3 4" key="1">
    <citation type="submission" date="2017-12" db="EMBL/GenBank/DDBJ databases">
        <title>Confluentibacter flavum sp. nov., isolated from the saline lake.</title>
        <authorList>
            <person name="Yu L."/>
        </authorList>
    </citation>
    <scope>NUCLEOTIDE SEQUENCE [LARGE SCALE GENOMIC DNA]</scope>
    <source>
        <strain evidence="3 4">3B</strain>
    </source>
</reference>
<dbReference type="EMBL" id="PJEO01000052">
    <property type="protein sequence ID" value="PKQ44065.1"/>
    <property type="molecule type" value="Genomic_DNA"/>
</dbReference>
<dbReference type="SUPFAM" id="SSF53756">
    <property type="entry name" value="UDP-Glycosyltransferase/glycogen phosphorylase"/>
    <property type="match status" value="1"/>
</dbReference>
<dbReference type="InterPro" id="IPR028098">
    <property type="entry name" value="Glyco_trans_4-like_N"/>
</dbReference>
<dbReference type="Gene3D" id="3.40.50.2000">
    <property type="entry name" value="Glycogen Phosphorylase B"/>
    <property type="match status" value="2"/>
</dbReference>
<evidence type="ECO:0000259" key="1">
    <source>
        <dbReference type="Pfam" id="PF00534"/>
    </source>
</evidence>
<gene>
    <name evidence="3" type="ORF">CSW08_14785</name>
</gene>
<protein>
    <recommendedName>
        <fullName evidence="5">Glycosyltransferase family 4 protein</fullName>
    </recommendedName>
</protein>
<dbReference type="AlphaFoldDB" id="A0A2N3HGI1"/>
<feature type="domain" description="Glycosyltransferase subfamily 4-like N-terminal" evidence="2">
    <location>
        <begin position="18"/>
        <end position="177"/>
    </location>
</feature>
<dbReference type="PANTHER" id="PTHR12526:SF630">
    <property type="entry name" value="GLYCOSYLTRANSFERASE"/>
    <property type="match status" value="1"/>
</dbReference>
<evidence type="ECO:0000313" key="4">
    <source>
        <dbReference type="Proteomes" id="UP000233435"/>
    </source>
</evidence>
<organism evidence="3 4">
    <name type="scientific">Confluentibacter flavum</name>
    <dbReference type="NCBI Taxonomy" id="1909700"/>
    <lineage>
        <taxon>Bacteria</taxon>
        <taxon>Pseudomonadati</taxon>
        <taxon>Bacteroidota</taxon>
        <taxon>Flavobacteriia</taxon>
        <taxon>Flavobacteriales</taxon>
        <taxon>Flavobacteriaceae</taxon>
        <taxon>Confluentibacter</taxon>
    </lineage>
</organism>
<dbReference type="CDD" id="cd03820">
    <property type="entry name" value="GT4_AmsD-like"/>
    <property type="match status" value="1"/>
</dbReference>
<dbReference type="InterPro" id="IPR001296">
    <property type="entry name" value="Glyco_trans_1"/>
</dbReference>
<comment type="caution">
    <text evidence="3">The sequence shown here is derived from an EMBL/GenBank/DDBJ whole genome shotgun (WGS) entry which is preliminary data.</text>
</comment>
<keyword evidence="4" id="KW-1185">Reference proteome</keyword>
<accession>A0A2N3HGI1</accession>
<proteinExistence type="predicted"/>
<dbReference type="PANTHER" id="PTHR12526">
    <property type="entry name" value="GLYCOSYLTRANSFERASE"/>
    <property type="match status" value="1"/>
</dbReference>